<dbReference type="Pfam" id="PF08245">
    <property type="entry name" value="Mur_ligase_M"/>
    <property type="match status" value="1"/>
</dbReference>
<keyword evidence="2 10" id="KW-0436">Ligase</keyword>
<comment type="function">
    <text evidence="10 11">Involved in cell wall formation. Catalyzes the final step in the synthesis of UDP-N-acetylmuramoyl-pentapeptide, the precursor of murein.</text>
</comment>
<comment type="caution">
    <text evidence="15">The sequence shown here is derived from an EMBL/GenBank/DDBJ whole genome shotgun (WGS) entry which is preliminary data.</text>
</comment>
<dbReference type="InterPro" id="IPR005863">
    <property type="entry name" value="UDP-N-AcMur_synth"/>
</dbReference>
<evidence type="ECO:0000259" key="14">
    <source>
        <dbReference type="Pfam" id="PF08245"/>
    </source>
</evidence>
<evidence type="ECO:0000256" key="3">
    <source>
        <dbReference type="ARBA" id="ARBA00022618"/>
    </source>
</evidence>
<dbReference type="InterPro" id="IPR004101">
    <property type="entry name" value="Mur_ligase_C"/>
</dbReference>
<gene>
    <name evidence="10 15" type="primary">murF</name>
    <name evidence="15" type="ORF">ACFO8Q_23350</name>
</gene>
<evidence type="ECO:0000256" key="8">
    <source>
        <dbReference type="ARBA" id="ARBA00023306"/>
    </source>
</evidence>
<evidence type="ECO:0000256" key="7">
    <source>
        <dbReference type="ARBA" id="ARBA00022984"/>
    </source>
</evidence>
<keyword evidence="8 10" id="KW-0131">Cell cycle</keyword>
<dbReference type="SUPFAM" id="SSF53623">
    <property type="entry name" value="MurD-like peptide ligases, catalytic domain"/>
    <property type="match status" value="1"/>
</dbReference>
<dbReference type="SUPFAM" id="SSF63418">
    <property type="entry name" value="MurE/MurF N-terminal domain"/>
    <property type="match status" value="1"/>
</dbReference>
<evidence type="ECO:0000256" key="2">
    <source>
        <dbReference type="ARBA" id="ARBA00022598"/>
    </source>
</evidence>
<organism evidence="15 16">
    <name type="scientific">Effusibacillus consociatus</name>
    <dbReference type="NCBI Taxonomy" id="1117041"/>
    <lineage>
        <taxon>Bacteria</taxon>
        <taxon>Bacillati</taxon>
        <taxon>Bacillota</taxon>
        <taxon>Bacilli</taxon>
        <taxon>Bacillales</taxon>
        <taxon>Alicyclobacillaceae</taxon>
        <taxon>Effusibacillus</taxon>
    </lineage>
</organism>
<keyword evidence="16" id="KW-1185">Reference proteome</keyword>
<keyword evidence="3 10" id="KW-0132">Cell division</keyword>
<dbReference type="Gene3D" id="3.40.1390.10">
    <property type="entry name" value="MurE/MurF, N-terminal domain"/>
    <property type="match status" value="1"/>
</dbReference>
<dbReference type="HAMAP" id="MF_02019">
    <property type="entry name" value="MurF"/>
    <property type="match status" value="1"/>
</dbReference>
<dbReference type="EMBL" id="JBHSHC010000157">
    <property type="protein sequence ID" value="MFC4770217.1"/>
    <property type="molecule type" value="Genomic_DNA"/>
</dbReference>
<name>A0ABV9QC45_9BACL</name>
<evidence type="ECO:0000313" key="15">
    <source>
        <dbReference type="EMBL" id="MFC4770217.1"/>
    </source>
</evidence>
<evidence type="ECO:0000256" key="10">
    <source>
        <dbReference type="HAMAP-Rule" id="MF_02019"/>
    </source>
</evidence>
<keyword evidence="9 10" id="KW-0961">Cell wall biogenesis/degradation</keyword>
<feature type="domain" description="Mur ligase central" evidence="14">
    <location>
        <begin position="113"/>
        <end position="298"/>
    </location>
</feature>
<accession>A0ABV9QC45</accession>
<keyword evidence="1 10" id="KW-0963">Cytoplasm</keyword>
<keyword evidence="5 10" id="KW-0067">ATP-binding</keyword>
<dbReference type="InterPro" id="IPR013221">
    <property type="entry name" value="Mur_ligase_cen"/>
</dbReference>
<feature type="domain" description="Mur ligase N-terminal catalytic" evidence="12">
    <location>
        <begin position="25"/>
        <end position="103"/>
    </location>
</feature>
<keyword evidence="4 10" id="KW-0547">Nucleotide-binding</keyword>
<evidence type="ECO:0000256" key="9">
    <source>
        <dbReference type="ARBA" id="ARBA00023316"/>
    </source>
</evidence>
<comment type="similarity">
    <text evidence="10">Belongs to the MurCDEF family. MurF subfamily.</text>
</comment>
<dbReference type="Pfam" id="PF02875">
    <property type="entry name" value="Mur_ligase_C"/>
    <property type="match status" value="1"/>
</dbReference>
<keyword evidence="6 10" id="KW-0133">Cell shape</keyword>
<comment type="catalytic activity">
    <reaction evidence="10 11">
        <text>D-alanyl-D-alanine + UDP-N-acetyl-alpha-D-muramoyl-L-alanyl-gamma-D-glutamyl-meso-2,6-diaminopimelate + ATP = UDP-N-acetyl-alpha-D-muramoyl-L-alanyl-gamma-D-glutamyl-meso-2,6-diaminopimeloyl-D-alanyl-D-alanine + ADP + phosphate + H(+)</text>
        <dbReference type="Rhea" id="RHEA:28374"/>
        <dbReference type="ChEBI" id="CHEBI:15378"/>
        <dbReference type="ChEBI" id="CHEBI:30616"/>
        <dbReference type="ChEBI" id="CHEBI:43474"/>
        <dbReference type="ChEBI" id="CHEBI:57822"/>
        <dbReference type="ChEBI" id="CHEBI:61386"/>
        <dbReference type="ChEBI" id="CHEBI:83905"/>
        <dbReference type="ChEBI" id="CHEBI:456216"/>
        <dbReference type="EC" id="6.3.2.10"/>
    </reaction>
</comment>
<evidence type="ECO:0000256" key="6">
    <source>
        <dbReference type="ARBA" id="ARBA00022960"/>
    </source>
</evidence>
<evidence type="ECO:0000259" key="13">
    <source>
        <dbReference type="Pfam" id="PF02875"/>
    </source>
</evidence>
<protein>
    <recommendedName>
        <fullName evidence="10 11">UDP-N-acetylmuramoyl-tripeptide--D-alanyl-D-alanine ligase</fullName>
        <ecNumber evidence="10 11">6.3.2.10</ecNumber>
    </recommendedName>
    <alternativeName>
        <fullName evidence="10">D-alanyl-D-alanine-adding enzyme</fullName>
    </alternativeName>
</protein>
<dbReference type="InterPro" id="IPR035911">
    <property type="entry name" value="MurE/MurF_N"/>
</dbReference>
<dbReference type="NCBIfam" id="TIGR01143">
    <property type="entry name" value="murF"/>
    <property type="match status" value="1"/>
</dbReference>
<dbReference type="SUPFAM" id="SSF53244">
    <property type="entry name" value="MurD-like peptide ligases, peptide-binding domain"/>
    <property type="match status" value="1"/>
</dbReference>
<evidence type="ECO:0000256" key="4">
    <source>
        <dbReference type="ARBA" id="ARBA00022741"/>
    </source>
</evidence>
<dbReference type="InterPro" id="IPR051046">
    <property type="entry name" value="MurCDEF_CellWall_CoF430Synth"/>
</dbReference>
<dbReference type="EC" id="6.3.2.10" evidence="10 11"/>
<dbReference type="Pfam" id="PF01225">
    <property type="entry name" value="Mur_ligase"/>
    <property type="match status" value="1"/>
</dbReference>
<dbReference type="PANTHER" id="PTHR43024">
    <property type="entry name" value="UDP-N-ACETYLMURAMOYL-TRIPEPTIDE--D-ALANYL-D-ALANINE LIGASE"/>
    <property type="match status" value="1"/>
</dbReference>
<dbReference type="InterPro" id="IPR036615">
    <property type="entry name" value="Mur_ligase_C_dom_sf"/>
</dbReference>
<evidence type="ECO:0000256" key="1">
    <source>
        <dbReference type="ARBA" id="ARBA00022490"/>
    </source>
</evidence>
<proteinExistence type="inferred from homology"/>
<dbReference type="InterPro" id="IPR000713">
    <property type="entry name" value="Mur_ligase_N"/>
</dbReference>
<reference evidence="16" key="1">
    <citation type="journal article" date="2019" name="Int. J. Syst. Evol. Microbiol.">
        <title>The Global Catalogue of Microorganisms (GCM) 10K type strain sequencing project: providing services to taxonomists for standard genome sequencing and annotation.</title>
        <authorList>
            <consortium name="The Broad Institute Genomics Platform"/>
            <consortium name="The Broad Institute Genome Sequencing Center for Infectious Disease"/>
            <person name="Wu L."/>
            <person name="Ma J."/>
        </authorList>
    </citation>
    <scope>NUCLEOTIDE SEQUENCE [LARGE SCALE GENOMIC DNA]</scope>
    <source>
        <strain evidence="16">WYCCWR 12678</strain>
    </source>
</reference>
<dbReference type="PANTHER" id="PTHR43024:SF1">
    <property type="entry name" value="UDP-N-ACETYLMURAMOYL-TRIPEPTIDE--D-ALANYL-D-ALANINE LIGASE"/>
    <property type="match status" value="1"/>
</dbReference>
<feature type="binding site" evidence="10">
    <location>
        <begin position="115"/>
        <end position="121"/>
    </location>
    <ligand>
        <name>ATP</name>
        <dbReference type="ChEBI" id="CHEBI:30616"/>
    </ligand>
</feature>
<dbReference type="Gene3D" id="3.40.1190.10">
    <property type="entry name" value="Mur-like, catalytic domain"/>
    <property type="match status" value="1"/>
</dbReference>
<comment type="pathway">
    <text evidence="10 11">Cell wall biogenesis; peptidoglycan biosynthesis.</text>
</comment>
<evidence type="ECO:0000259" key="12">
    <source>
        <dbReference type="Pfam" id="PF01225"/>
    </source>
</evidence>
<dbReference type="InterPro" id="IPR036565">
    <property type="entry name" value="Mur-like_cat_sf"/>
</dbReference>
<dbReference type="RefSeq" id="WP_380029615.1">
    <property type="nucleotide sequence ID" value="NZ_JBHSHC010000157.1"/>
</dbReference>
<dbReference type="GO" id="GO:0047480">
    <property type="term" value="F:UDP-N-acetylmuramoyl-tripeptide-D-alanyl-D-alanine ligase activity"/>
    <property type="evidence" value="ECO:0007669"/>
    <property type="project" value="UniProtKB-EC"/>
</dbReference>
<dbReference type="Proteomes" id="UP001596002">
    <property type="component" value="Unassembled WGS sequence"/>
</dbReference>
<evidence type="ECO:0000256" key="11">
    <source>
        <dbReference type="RuleBase" id="RU004136"/>
    </source>
</evidence>
<comment type="subcellular location">
    <subcellularLocation>
        <location evidence="10 11">Cytoplasm</location>
    </subcellularLocation>
</comment>
<keyword evidence="7 10" id="KW-0573">Peptidoglycan synthesis</keyword>
<feature type="domain" description="Mur ligase C-terminal" evidence="13">
    <location>
        <begin position="320"/>
        <end position="449"/>
    </location>
</feature>
<sequence>MIRATISQLVQMTQGELLTGNPAAEIKGVSTDSRAGISGRLFVPLVGERFDGHDFLTQAISQGAVATLWQTNRPLPEALDPRVAVIGVEDTLLALQQLAKSYRQTLQLSLIGVTGSNGKTSTKDLIAAVLAERFKVQKTQGNLNNHIGLPLMVLALEPDTDVAVLEMGMSGIGEIALLADIAAPEIGVITNIGEAHIEYLGSRERIADAKFELIERLPDSGLALLYGDEPLLRALREKVPCEVEWFGFGESNDVRAVEVRSLGLEGTVFRLEGDHSEYHVPIPGRHQVGNALATVAIARRLGMTKEEIASGLSKASLSAMRMEVKKRAAGGYVVNDAYNASPTSMKAALRMLSETPDTDFKVAVIGDMLELGAVAREMHYEVGHLAGELAIDLLVTVGQHAGDIAEGALAAGLAKEQIFVADSKQRAIDFINRTTSTKRQPVILVKASRGMKMEEVVTGLLA</sequence>
<evidence type="ECO:0000313" key="16">
    <source>
        <dbReference type="Proteomes" id="UP001596002"/>
    </source>
</evidence>
<evidence type="ECO:0000256" key="5">
    <source>
        <dbReference type="ARBA" id="ARBA00022840"/>
    </source>
</evidence>
<dbReference type="Gene3D" id="3.90.190.20">
    <property type="entry name" value="Mur ligase, C-terminal domain"/>
    <property type="match status" value="1"/>
</dbReference>